<name>A0A1M7T3R8_9BACT</name>
<dbReference type="PROSITE" id="PS50045">
    <property type="entry name" value="SIGMA54_INTERACT_4"/>
    <property type="match status" value="1"/>
</dbReference>
<dbReference type="GO" id="GO:0006355">
    <property type="term" value="P:regulation of DNA-templated transcription"/>
    <property type="evidence" value="ECO:0007669"/>
    <property type="project" value="InterPro"/>
</dbReference>
<dbReference type="InterPro" id="IPR002197">
    <property type="entry name" value="HTH_Fis"/>
</dbReference>
<protein>
    <submittedName>
        <fullName evidence="7">DNA-binding transcriptional response regulator, NtrC family, contains REC, AAA-type ATPase, and a Fis-type DNA-binding domains</fullName>
    </submittedName>
</protein>
<dbReference type="SMART" id="SM00382">
    <property type="entry name" value="AAA"/>
    <property type="match status" value="1"/>
</dbReference>
<dbReference type="SUPFAM" id="SSF52540">
    <property type="entry name" value="P-loop containing nucleoside triphosphate hydrolases"/>
    <property type="match status" value="1"/>
</dbReference>
<dbReference type="PROSITE" id="PS00676">
    <property type="entry name" value="SIGMA54_INTERACT_2"/>
    <property type="match status" value="1"/>
</dbReference>
<keyword evidence="8" id="KW-1185">Reference proteome</keyword>
<evidence type="ECO:0000256" key="2">
    <source>
        <dbReference type="ARBA" id="ARBA00022840"/>
    </source>
</evidence>
<dbReference type="RefSeq" id="WP_084650644.1">
    <property type="nucleotide sequence ID" value="NZ_FRDI01000006.1"/>
</dbReference>
<evidence type="ECO:0000313" key="8">
    <source>
        <dbReference type="Proteomes" id="UP000186469"/>
    </source>
</evidence>
<evidence type="ECO:0000256" key="5">
    <source>
        <dbReference type="ARBA" id="ARBA00023163"/>
    </source>
</evidence>
<dbReference type="SUPFAM" id="SSF46689">
    <property type="entry name" value="Homeodomain-like"/>
    <property type="match status" value="1"/>
</dbReference>
<dbReference type="Gene3D" id="1.10.10.60">
    <property type="entry name" value="Homeodomain-like"/>
    <property type="match status" value="1"/>
</dbReference>
<dbReference type="PANTHER" id="PTHR32071:SF57">
    <property type="entry name" value="C4-DICARBOXYLATE TRANSPORT TRANSCRIPTIONAL REGULATORY PROTEIN DCTD"/>
    <property type="match status" value="1"/>
</dbReference>
<dbReference type="Gene3D" id="1.10.8.60">
    <property type="match status" value="1"/>
</dbReference>
<dbReference type="PROSITE" id="PS00675">
    <property type="entry name" value="SIGMA54_INTERACT_1"/>
    <property type="match status" value="1"/>
</dbReference>
<dbReference type="EMBL" id="FRDI01000006">
    <property type="protein sequence ID" value="SHN65302.1"/>
    <property type="molecule type" value="Genomic_DNA"/>
</dbReference>
<dbReference type="GO" id="GO:0005524">
    <property type="term" value="F:ATP binding"/>
    <property type="evidence" value="ECO:0007669"/>
    <property type="project" value="UniProtKB-KW"/>
</dbReference>
<dbReference type="Pfam" id="PF13185">
    <property type="entry name" value="GAF_2"/>
    <property type="match status" value="1"/>
</dbReference>
<keyword evidence="3" id="KW-0805">Transcription regulation</keyword>
<dbReference type="InterPro" id="IPR003593">
    <property type="entry name" value="AAA+_ATPase"/>
</dbReference>
<dbReference type="Pfam" id="PF02954">
    <property type="entry name" value="HTH_8"/>
    <property type="match status" value="1"/>
</dbReference>
<reference evidence="7 8" key="1">
    <citation type="submission" date="2016-12" db="EMBL/GenBank/DDBJ databases">
        <authorList>
            <person name="Song W.-J."/>
            <person name="Kurnit D.M."/>
        </authorList>
    </citation>
    <scope>NUCLEOTIDE SEQUENCE [LARGE SCALE GENOMIC DNA]</scope>
    <source>
        <strain evidence="7 8">DSM 11393</strain>
    </source>
</reference>
<dbReference type="STRING" id="1121455.SAMN02745728_01511"/>
<dbReference type="Proteomes" id="UP000186469">
    <property type="component" value="Unassembled WGS sequence"/>
</dbReference>
<dbReference type="Gene3D" id="3.40.50.300">
    <property type="entry name" value="P-loop containing nucleotide triphosphate hydrolases"/>
    <property type="match status" value="1"/>
</dbReference>
<dbReference type="InterPro" id="IPR009057">
    <property type="entry name" value="Homeodomain-like_sf"/>
</dbReference>
<accession>A0A1M7T3R8</accession>
<evidence type="ECO:0000256" key="4">
    <source>
        <dbReference type="ARBA" id="ARBA00023125"/>
    </source>
</evidence>
<organism evidence="7 8">
    <name type="scientific">Desulfovibrio litoralis DSM 11393</name>
    <dbReference type="NCBI Taxonomy" id="1121455"/>
    <lineage>
        <taxon>Bacteria</taxon>
        <taxon>Pseudomonadati</taxon>
        <taxon>Thermodesulfobacteriota</taxon>
        <taxon>Desulfovibrionia</taxon>
        <taxon>Desulfovibrionales</taxon>
        <taxon>Desulfovibrionaceae</taxon>
        <taxon>Desulfovibrio</taxon>
    </lineage>
</organism>
<dbReference type="InterPro" id="IPR003018">
    <property type="entry name" value="GAF"/>
</dbReference>
<dbReference type="InterPro" id="IPR025943">
    <property type="entry name" value="Sigma_54_int_dom_ATP-bd_2"/>
</dbReference>
<proteinExistence type="predicted"/>
<feature type="domain" description="Sigma-54 factor interaction" evidence="6">
    <location>
        <begin position="212"/>
        <end position="441"/>
    </location>
</feature>
<dbReference type="FunFam" id="3.40.50.300:FF:000006">
    <property type="entry name" value="DNA-binding transcriptional regulator NtrC"/>
    <property type="match status" value="1"/>
</dbReference>
<dbReference type="InterPro" id="IPR029016">
    <property type="entry name" value="GAF-like_dom_sf"/>
</dbReference>
<dbReference type="Pfam" id="PF25601">
    <property type="entry name" value="AAA_lid_14"/>
    <property type="match status" value="1"/>
</dbReference>
<dbReference type="InterPro" id="IPR025662">
    <property type="entry name" value="Sigma_54_int_dom_ATP-bd_1"/>
</dbReference>
<dbReference type="InterPro" id="IPR058031">
    <property type="entry name" value="AAA_lid_NorR"/>
</dbReference>
<gene>
    <name evidence="7" type="ORF">SAMN02745728_01511</name>
</gene>
<dbReference type="AlphaFoldDB" id="A0A1M7T3R8"/>
<sequence length="550" mass="61659">MMIDDTISNLTDGKNILKKNPRIKDAVLSTVKRMAITLSAKNTRSSFFSALSKEIAKIYPFDRLSINLYDSENEVLCIFTSAEGTVVSALSTLREANANTVAGRVISTRKPVVISNLLAQFHGELAQPMTEAGLNCTVAFPLIENQEIIGTLHCSFVEEPNFFMELIDFFAELVPFITVFLSHVLTKELLNQTKTFPAPVHLPGALAKQDLMLFGSENMQELMTHAKAVAALNIPVLITGETGTGKTLLARYLHNNSPRSEHNFVKVNCPSIAPNLIESELFGHVKGAFTGANMNRIGRIEFSQNGTLFLDEVAELPIEMQSKFLQVLEEKAFERVGENIQTRSDFRLISATNQNINQAISNNKLRQDFYYRLSTITIHLPPLRERIEDIPLLFEHLANIQANQLGLPQISLSSKLMDILKAHKWVGNIRELRNVTNRLLIQNTRSKITIENLQEILNDNVSNTQKAQPTTPQAENTKNNTEQIEYRQEKNDSNDFQSLEQIERNHIIKTLKSCEGILSGTDGAAKKLGLPRTTLQNKMRKLGIAKEDYS</sequence>
<evidence type="ECO:0000256" key="3">
    <source>
        <dbReference type="ARBA" id="ARBA00023015"/>
    </source>
</evidence>
<keyword evidence="4 7" id="KW-0238">DNA-binding</keyword>
<dbReference type="InterPro" id="IPR002078">
    <property type="entry name" value="Sigma_54_int"/>
</dbReference>
<dbReference type="InterPro" id="IPR027417">
    <property type="entry name" value="P-loop_NTPase"/>
</dbReference>
<dbReference type="OrthoDB" id="9763792at2"/>
<dbReference type="CDD" id="cd00009">
    <property type="entry name" value="AAA"/>
    <property type="match status" value="1"/>
</dbReference>
<evidence type="ECO:0000256" key="1">
    <source>
        <dbReference type="ARBA" id="ARBA00022741"/>
    </source>
</evidence>
<keyword evidence="2" id="KW-0067">ATP-binding</keyword>
<evidence type="ECO:0000259" key="6">
    <source>
        <dbReference type="PROSITE" id="PS50045"/>
    </source>
</evidence>
<dbReference type="Gene3D" id="3.30.450.40">
    <property type="match status" value="1"/>
</dbReference>
<dbReference type="SUPFAM" id="SSF55781">
    <property type="entry name" value="GAF domain-like"/>
    <property type="match status" value="1"/>
</dbReference>
<dbReference type="GO" id="GO:0043565">
    <property type="term" value="F:sequence-specific DNA binding"/>
    <property type="evidence" value="ECO:0007669"/>
    <property type="project" value="InterPro"/>
</dbReference>
<evidence type="ECO:0000313" key="7">
    <source>
        <dbReference type="EMBL" id="SHN65302.1"/>
    </source>
</evidence>
<dbReference type="PANTHER" id="PTHR32071">
    <property type="entry name" value="TRANSCRIPTIONAL REGULATORY PROTEIN"/>
    <property type="match status" value="1"/>
</dbReference>
<keyword evidence="5" id="KW-0804">Transcription</keyword>
<keyword evidence="1" id="KW-0547">Nucleotide-binding</keyword>
<dbReference type="Pfam" id="PF00158">
    <property type="entry name" value="Sigma54_activat"/>
    <property type="match status" value="1"/>
</dbReference>